<evidence type="ECO:0000256" key="1">
    <source>
        <dbReference type="ARBA" id="ARBA00004255"/>
    </source>
</evidence>
<evidence type="ECO:0000313" key="6">
    <source>
        <dbReference type="Proteomes" id="UP001611580"/>
    </source>
</evidence>
<dbReference type="Proteomes" id="UP001611580">
    <property type="component" value="Unassembled WGS sequence"/>
</dbReference>
<accession>A0ABW7XSW9</accession>
<evidence type="ECO:0000256" key="4">
    <source>
        <dbReference type="ARBA" id="ARBA00023136"/>
    </source>
</evidence>
<keyword evidence="6" id="KW-1185">Reference proteome</keyword>
<gene>
    <name evidence="5" type="ORF">ACH47X_26340</name>
</gene>
<evidence type="ECO:0000256" key="3">
    <source>
        <dbReference type="ARBA" id="ARBA00023121"/>
    </source>
</evidence>
<dbReference type="EMBL" id="JBIRYI010000026">
    <property type="protein sequence ID" value="MFI2490458.1"/>
    <property type="molecule type" value="Genomic_DNA"/>
</dbReference>
<name>A0ABW7XSW9_9MICO</name>
<reference evidence="5 6" key="1">
    <citation type="submission" date="2024-10" db="EMBL/GenBank/DDBJ databases">
        <title>The Natural Products Discovery Center: Release of the First 8490 Sequenced Strains for Exploring Actinobacteria Biosynthetic Diversity.</title>
        <authorList>
            <person name="Kalkreuter E."/>
            <person name="Kautsar S.A."/>
            <person name="Yang D."/>
            <person name="Bader C.D."/>
            <person name="Teijaro C.N."/>
            <person name="Fluegel L."/>
            <person name="Davis C.M."/>
            <person name="Simpson J.R."/>
            <person name="Lauterbach L."/>
            <person name="Steele A.D."/>
            <person name="Gui C."/>
            <person name="Meng S."/>
            <person name="Li G."/>
            <person name="Viehrig K."/>
            <person name="Ye F."/>
            <person name="Su P."/>
            <person name="Kiefer A.F."/>
            <person name="Nichols A."/>
            <person name="Cepeda A.J."/>
            <person name="Yan W."/>
            <person name="Fan B."/>
            <person name="Jiang Y."/>
            <person name="Adhikari A."/>
            <person name="Zheng C.-J."/>
            <person name="Schuster L."/>
            <person name="Cowan T.M."/>
            <person name="Smanski M.J."/>
            <person name="Chevrette M.G."/>
            <person name="De Carvalho L.P.S."/>
            <person name="Shen B."/>
        </authorList>
    </citation>
    <scope>NUCLEOTIDE SEQUENCE [LARGE SCALE GENOMIC DNA]</scope>
    <source>
        <strain evidence="5 6">NPDC019481</strain>
    </source>
</reference>
<dbReference type="InterPro" id="IPR038261">
    <property type="entry name" value="GPP34-like_sf"/>
</dbReference>
<dbReference type="InterPro" id="IPR008628">
    <property type="entry name" value="GPP34-like"/>
</dbReference>
<keyword evidence="4" id="KW-0472">Membrane</keyword>
<comment type="subcellular location">
    <subcellularLocation>
        <location evidence="1">Golgi apparatus membrane</location>
        <topology evidence="1">Peripheral membrane protein</topology>
        <orientation evidence="1">Cytoplasmic side</orientation>
    </subcellularLocation>
</comment>
<protein>
    <submittedName>
        <fullName evidence="5">GPP34 family phosphoprotein</fullName>
    </submittedName>
</protein>
<dbReference type="RefSeq" id="WP_397408328.1">
    <property type="nucleotide sequence ID" value="NZ_JBIRYI010000026.1"/>
</dbReference>
<comment type="caution">
    <text evidence="5">The sequence shown here is derived from an EMBL/GenBank/DDBJ whole genome shotgun (WGS) entry which is preliminary data.</text>
</comment>
<dbReference type="Gene3D" id="1.10.3630.10">
    <property type="entry name" value="yeast vps74-n-term truncation variant domain like"/>
    <property type="match status" value="1"/>
</dbReference>
<evidence type="ECO:0000256" key="2">
    <source>
        <dbReference type="ARBA" id="ARBA00023034"/>
    </source>
</evidence>
<sequence length="231" mass="23990">MTAPTTPETPLIAEDLLLLLFDPRSGTIAGENTLFYTLAGAVLTELALDGNVTIDGKPGLTGPRVSAVAGSPPADPLLRERWEPLVEKPRGAQTFLAEVGPRLREPVLDRLVERGHVGREKRKALGFIPTTALSDGGTPRRAELVAAVRPVLADGAEPDPRTAVLAALLSASGSLPVLHRDIPWSGAVHTRGKELEQGDWGASAAGEAVTRTTVAVATASAAVAIAAVQNS</sequence>
<keyword evidence="2" id="KW-0333">Golgi apparatus</keyword>
<evidence type="ECO:0000313" key="5">
    <source>
        <dbReference type="EMBL" id="MFI2490458.1"/>
    </source>
</evidence>
<organism evidence="5 6">
    <name type="scientific">Promicromonospora kroppenstedtii</name>
    <dbReference type="NCBI Taxonomy" id="440482"/>
    <lineage>
        <taxon>Bacteria</taxon>
        <taxon>Bacillati</taxon>
        <taxon>Actinomycetota</taxon>
        <taxon>Actinomycetes</taxon>
        <taxon>Micrococcales</taxon>
        <taxon>Promicromonosporaceae</taxon>
        <taxon>Promicromonospora</taxon>
    </lineage>
</organism>
<dbReference type="Pfam" id="PF05719">
    <property type="entry name" value="GPP34"/>
    <property type="match status" value="1"/>
</dbReference>
<keyword evidence="3" id="KW-0446">Lipid-binding</keyword>
<proteinExistence type="predicted"/>